<evidence type="ECO:0000313" key="17">
    <source>
        <dbReference type="EMBL" id="KQC84095.1"/>
    </source>
</evidence>
<evidence type="ECO:0000256" key="7">
    <source>
        <dbReference type="ARBA" id="ARBA00022692"/>
    </source>
</evidence>
<evidence type="ECO:0000256" key="5">
    <source>
        <dbReference type="ARBA" id="ARBA00022553"/>
    </source>
</evidence>
<evidence type="ECO:0000256" key="9">
    <source>
        <dbReference type="ARBA" id="ARBA00022777"/>
    </source>
</evidence>
<dbReference type="CDD" id="cd06225">
    <property type="entry name" value="HAMP"/>
    <property type="match status" value="1"/>
</dbReference>
<dbReference type="SUPFAM" id="SSF158472">
    <property type="entry name" value="HAMP domain-like"/>
    <property type="match status" value="1"/>
</dbReference>
<evidence type="ECO:0000256" key="1">
    <source>
        <dbReference type="ARBA" id="ARBA00000085"/>
    </source>
</evidence>
<dbReference type="InterPro" id="IPR003660">
    <property type="entry name" value="HAMP_dom"/>
</dbReference>
<name>A0AAW3JP88_9FIRM</name>
<dbReference type="PRINTS" id="PR00344">
    <property type="entry name" value="BCTRLSENSOR"/>
</dbReference>
<accession>A0AAW3JP88</accession>
<evidence type="ECO:0000256" key="12">
    <source>
        <dbReference type="ARBA" id="ARBA00023012"/>
    </source>
</evidence>
<keyword evidence="5" id="KW-0597">Phosphoprotein</keyword>
<evidence type="ECO:0000256" key="11">
    <source>
        <dbReference type="ARBA" id="ARBA00022989"/>
    </source>
</evidence>
<dbReference type="RefSeq" id="WP_055946294.1">
    <property type="nucleotide sequence ID" value="NZ_LLKB01000007.1"/>
</dbReference>
<dbReference type="SUPFAM" id="SSF47384">
    <property type="entry name" value="Homodimeric domain of signal transducing histidine kinase"/>
    <property type="match status" value="1"/>
</dbReference>
<keyword evidence="10" id="KW-0067">ATP-binding</keyword>
<feature type="transmembrane region" description="Helical" evidence="14">
    <location>
        <begin position="160"/>
        <end position="181"/>
    </location>
</feature>
<keyword evidence="13 14" id="KW-0472">Membrane</keyword>
<evidence type="ECO:0000256" key="6">
    <source>
        <dbReference type="ARBA" id="ARBA00022679"/>
    </source>
</evidence>
<evidence type="ECO:0000256" key="3">
    <source>
        <dbReference type="ARBA" id="ARBA00012438"/>
    </source>
</evidence>
<keyword evidence="7 14" id="KW-0812">Transmembrane</keyword>
<keyword evidence="11 14" id="KW-1133">Transmembrane helix</keyword>
<evidence type="ECO:0000256" key="13">
    <source>
        <dbReference type="ARBA" id="ARBA00023136"/>
    </source>
</evidence>
<keyword evidence="18" id="KW-1185">Reference proteome</keyword>
<dbReference type="PANTHER" id="PTHR45528:SF1">
    <property type="entry name" value="SENSOR HISTIDINE KINASE CPXA"/>
    <property type="match status" value="1"/>
</dbReference>
<dbReference type="GO" id="GO:0005886">
    <property type="term" value="C:plasma membrane"/>
    <property type="evidence" value="ECO:0007669"/>
    <property type="project" value="UniProtKB-SubCell"/>
</dbReference>
<dbReference type="InterPro" id="IPR050398">
    <property type="entry name" value="HssS/ArlS-like"/>
</dbReference>
<dbReference type="Gene3D" id="3.30.565.10">
    <property type="entry name" value="Histidine kinase-like ATPase, C-terminal domain"/>
    <property type="match status" value="1"/>
</dbReference>
<evidence type="ECO:0000259" key="15">
    <source>
        <dbReference type="PROSITE" id="PS50109"/>
    </source>
</evidence>
<dbReference type="Gene3D" id="6.10.340.10">
    <property type="match status" value="1"/>
</dbReference>
<dbReference type="Pfam" id="PF00512">
    <property type="entry name" value="HisKA"/>
    <property type="match status" value="1"/>
</dbReference>
<dbReference type="CDD" id="cd00082">
    <property type="entry name" value="HisKA"/>
    <property type="match status" value="1"/>
</dbReference>
<dbReference type="InterPro" id="IPR036097">
    <property type="entry name" value="HisK_dim/P_sf"/>
</dbReference>
<keyword evidence="4" id="KW-1003">Cell membrane</keyword>
<dbReference type="SUPFAM" id="SSF55874">
    <property type="entry name" value="ATPase domain of HSP90 chaperone/DNA topoisomerase II/histidine kinase"/>
    <property type="match status" value="1"/>
</dbReference>
<dbReference type="PANTHER" id="PTHR45528">
    <property type="entry name" value="SENSOR HISTIDINE KINASE CPXA"/>
    <property type="match status" value="1"/>
</dbReference>
<keyword evidence="8" id="KW-0547">Nucleotide-binding</keyword>
<reference evidence="17 18" key="1">
    <citation type="submission" date="2015-10" db="EMBL/GenBank/DDBJ databases">
        <title>Butyribacter intestini gen. nov., sp. nov., a butyric acid-producing bacterium of the family Lachnospiraceae isolated from the human faeces.</title>
        <authorList>
            <person name="Zou Y."/>
            <person name="Xue W."/>
            <person name="Luo G."/>
            <person name="Lv M."/>
        </authorList>
    </citation>
    <scope>NUCLEOTIDE SEQUENCE [LARGE SCALE GENOMIC DNA]</scope>
    <source>
        <strain evidence="17 18">TF01-11</strain>
    </source>
</reference>
<dbReference type="PROSITE" id="PS50885">
    <property type="entry name" value="HAMP"/>
    <property type="match status" value="1"/>
</dbReference>
<protein>
    <recommendedName>
        <fullName evidence="3">histidine kinase</fullName>
        <ecNumber evidence="3">2.7.13.3</ecNumber>
    </recommendedName>
</protein>
<comment type="subcellular location">
    <subcellularLocation>
        <location evidence="2">Cell membrane</location>
        <topology evidence="2">Multi-pass membrane protein</topology>
    </subcellularLocation>
</comment>
<dbReference type="InterPro" id="IPR036890">
    <property type="entry name" value="HATPase_C_sf"/>
</dbReference>
<dbReference type="GO" id="GO:0000155">
    <property type="term" value="F:phosphorelay sensor kinase activity"/>
    <property type="evidence" value="ECO:0007669"/>
    <property type="project" value="InterPro"/>
</dbReference>
<evidence type="ECO:0000256" key="8">
    <source>
        <dbReference type="ARBA" id="ARBA00022741"/>
    </source>
</evidence>
<dbReference type="SMART" id="SM00387">
    <property type="entry name" value="HATPase_c"/>
    <property type="match status" value="1"/>
</dbReference>
<dbReference type="FunFam" id="3.30.565.10:FF:000006">
    <property type="entry name" value="Sensor histidine kinase WalK"/>
    <property type="match status" value="1"/>
</dbReference>
<gene>
    <name evidence="17" type="ORF">APZ18_14350</name>
</gene>
<keyword evidence="6" id="KW-0808">Transferase</keyword>
<dbReference type="InterPro" id="IPR004358">
    <property type="entry name" value="Sig_transdc_His_kin-like_C"/>
</dbReference>
<evidence type="ECO:0000256" key="2">
    <source>
        <dbReference type="ARBA" id="ARBA00004651"/>
    </source>
</evidence>
<dbReference type="EC" id="2.7.13.3" evidence="3"/>
<organism evidence="17 18">
    <name type="scientific">Butyribacter intestini</name>
    <dbReference type="NCBI Taxonomy" id="1703332"/>
    <lineage>
        <taxon>Bacteria</taxon>
        <taxon>Bacillati</taxon>
        <taxon>Bacillota</taxon>
        <taxon>Clostridia</taxon>
        <taxon>Lachnospirales</taxon>
        <taxon>Lachnospiraceae</taxon>
        <taxon>Butyribacter</taxon>
    </lineage>
</organism>
<dbReference type="SMART" id="SM00304">
    <property type="entry name" value="HAMP"/>
    <property type="match status" value="1"/>
</dbReference>
<feature type="domain" description="Histidine kinase" evidence="15">
    <location>
        <begin position="249"/>
        <end position="460"/>
    </location>
</feature>
<dbReference type="Gene3D" id="1.10.287.130">
    <property type="match status" value="1"/>
</dbReference>
<comment type="catalytic activity">
    <reaction evidence="1">
        <text>ATP + protein L-histidine = ADP + protein N-phospho-L-histidine.</text>
        <dbReference type="EC" id="2.7.13.3"/>
    </reaction>
</comment>
<feature type="domain" description="HAMP" evidence="16">
    <location>
        <begin position="185"/>
        <end position="234"/>
    </location>
</feature>
<dbReference type="PROSITE" id="PS50109">
    <property type="entry name" value="HIS_KIN"/>
    <property type="match status" value="1"/>
</dbReference>
<evidence type="ECO:0000256" key="14">
    <source>
        <dbReference type="SAM" id="Phobius"/>
    </source>
</evidence>
<dbReference type="GO" id="GO:0005524">
    <property type="term" value="F:ATP binding"/>
    <property type="evidence" value="ECO:0007669"/>
    <property type="project" value="UniProtKB-KW"/>
</dbReference>
<evidence type="ECO:0000256" key="10">
    <source>
        <dbReference type="ARBA" id="ARBA00022840"/>
    </source>
</evidence>
<proteinExistence type="predicted"/>
<keyword evidence="12" id="KW-0902">Two-component regulatory system</keyword>
<dbReference type="SMART" id="SM00388">
    <property type="entry name" value="HisKA"/>
    <property type="match status" value="1"/>
</dbReference>
<dbReference type="InterPro" id="IPR003594">
    <property type="entry name" value="HATPase_dom"/>
</dbReference>
<dbReference type="Pfam" id="PF00672">
    <property type="entry name" value="HAMP"/>
    <property type="match status" value="1"/>
</dbReference>
<evidence type="ECO:0000313" key="18">
    <source>
        <dbReference type="Proteomes" id="UP000050833"/>
    </source>
</evidence>
<dbReference type="InterPro" id="IPR005467">
    <property type="entry name" value="His_kinase_dom"/>
</dbReference>
<dbReference type="EMBL" id="LLKB01000007">
    <property type="protein sequence ID" value="KQC84095.1"/>
    <property type="molecule type" value="Genomic_DNA"/>
</dbReference>
<sequence length="460" mass="53523">MKLWQKLYVVLIIPILLILNIAIYLLFGITYKENIAAEKKQAVGDFGMIIDQIYGEMQQSQLNDKDVKNIIQKYTNYYKQQKIELGLWQGEKKKKIYYSDKAHFNTKKNSIKNNKVIKCYIDGHTRLMVFKLQKCQKKTFYFGYEKTLYNLDSMWKNIRIYYAIGSLVISIIMALFMIVVLQKCIKPVENLNETVKKMAGGELETRTDIKGSDELAVLGKNINIMAETIENNMKQIMDEAERKQWFIDNLAHEMKTPVTGICGFVEYMERAKISDEEKMECLGFIGHEAKRLQNMSYELLDLAVIRHSDIKKQNISMNKFTDELKKWQEKRFAEKNIKAEWEIKADRLFGDELLLEMLIRNIFENAFRATDEGGKISTYVYENEKNTVFEITDTGCGMEPEELEKIKEPFYRVDKSRSRKQGGTGLGVSLCQKIVEKHEGSMEYRSKKGVGTTVTVKIPL</sequence>
<evidence type="ECO:0000259" key="16">
    <source>
        <dbReference type="PROSITE" id="PS50885"/>
    </source>
</evidence>
<comment type="caution">
    <text evidence="17">The sequence shown here is derived from an EMBL/GenBank/DDBJ whole genome shotgun (WGS) entry which is preliminary data.</text>
</comment>
<dbReference type="AlphaFoldDB" id="A0AAW3JP88"/>
<dbReference type="InterPro" id="IPR003661">
    <property type="entry name" value="HisK_dim/P_dom"/>
</dbReference>
<keyword evidence="9" id="KW-0418">Kinase</keyword>
<evidence type="ECO:0000256" key="4">
    <source>
        <dbReference type="ARBA" id="ARBA00022475"/>
    </source>
</evidence>
<dbReference type="Pfam" id="PF02518">
    <property type="entry name" value="HATPase_c"/>
    <property type="match status" value="1"/>
</dbReference>
<feature type="transmembrane region" description="Helical" evidence="14">
    <location>
        <begin position="6"/>
        <end position="31"/>
    </location>
</feature>
<dbReference type="Proteomes" id="UP000050833">
    <property type="component" value="Unassembled WGS sequence"/>
</dbReference>